<proteinExistence type="predicted"/>
<accession>A0A5N6V8D4</accession>
<reference evidence="1 2" key="1">
    <citation type="submission" date="2019-04" db="EMBL/GenBank/DDBJ databases">
        <title>Friends and foes A comparative genomics study of 23 Aspergillus species from section Flavi.</title>
        <authorList>
            <consortium name="DOE Joint Genome Institute"/>
            <person name="Kjaerbolling I."/>
            <person name="Vesth T."/>
            <person name="Frisvad J.C."/>
            <person name="Nybo J.L."/>
            <person name="Theobald S."/>
            <person name="Kildgaard S."/>
            <person name="Isbrandt T."/>
            <person name="Kuo A."/>
            <person name="Sato A."/>
            <person name="Lyhne E.K."/>
            <person name="Kogle M.E."/>
            <person name="Wiebenga A."/>
            <person name="Kun R.S."/>
            <person name="Lubbers R.J."/>
            <person name="Makela M.R."/>
            <person name="Barry K."/>
            <person name="Chovatia M."/>
            <person name="Clum A."/>
            <person name="Daum C."/>
            <person name="Haridas S."/>
            <person name="He G."/>
            <person name="LaButti K."/>
            <person name="Lipzen A."/>
            <person name="Mondo S."/>
            <person name="Riley R."/>
            <person name="Salamov A."/>
            <person name="Simmons B.A."/>
            <person name="Magnuson J.K."/>
            <person name="Henrissat B."/>
            <person name="Mortensen U.H."/>
            <person name="Larsen T.O."/>
            <person name="Devries R.P."/>
            <person name="Grigoriev I.V."/>
            <person name="Machida M."/>
            <person name="Baker S.E."/>
            <person name="Andersen M.R."/>
        </authorList>
    </citation>
    <scope>NUCLEOTIDE SEQUENCE [LARGE SCALE GENOMIC DNA]</scope>
    <source>
        <strain evidence="1 2">CBS 117626</strain>
    </source>
</reference>
<sequence length="58" mass="6502">MDVFFCFGVFSFASSLWIFLDNILGIATRVFRYRVQVQNLQAPAQLQNSSTEGNSLPG</sequence>
<dbReference type="Proteomes" id="UP000326950">
    <property type="component" value="Unassembled WGS sequence"/>
</dbReference>
<gene>
    <name evidence="1" type="ORF">BDV40DRAFT_254232</name>
</gene>
<name>A0A5N6V8D4_ASPTM</name>
<evidence type="ECO:0000313" key="1">
    <source>
        <dbReference type="EMBL" id="KAE8167083.1"/>
    </source>
</evidence>
<keyword evidence="2" id="KW-1185">Reference proteome</keyword>
<dbReference type="EMBL" id="ML738591">
    <property type="protein sequence ID" value="KAE8167083.1"/>
    <property type="molecule type" value="Genomic_DNA"/>
</dbReference>
<protein>
    <submittedName>
        <fullName evidence="1">Uncharacterized protein</fullName>
    </submittedName>
</protein>
<evidence type="ECO:0000313" key="2">
    <source>
        <dbReference type="Proteomes" id="UP000326950"/>
    </source>
</evidence>
<dbReference type="AlphaFoldDB" id="A0A5N6V8D4"/>
<organism evidence="1 2">
    <name type="scientific">Aspergillus tamarii</name>
    <dbReference type="NCBI Taxonomy" id="41984"/>
    <lineage>
        <taxon>Eukaryota</taxon>
        <taxon>Fungi</taxon>
        <taxon>Dikarya</taxon>
        <taxon>Ascomycota</taxon>
        <taxon>Pezizomycotina</taxon>
        <taxon>Eurotiomycetes</taxon>
        <taxon>Eurotiomycetidae</taxon>
        <taxon>Eurotiales</taxon>
        <taxon>Aspergillaceae</taxon>
        <taxon>Aspergillus</taxon>
        <taxon>Aspergillus subgen. Circumdati</taxon>
    </lineage>
</organism>